<proteinExistence type="predicted"/>
<organism evidence="5 6">
    <name type="scientific">Anthostomella pinea</name>
    <dbReference type="NCBI Taxonomy" id="933095"/>
    <lineage>
        <taxon>Eukaryota</taxon>
        <taxon>Fungi</taxon>
        <taxon>Dikarya</taxon>
        <taxon>Ascomycota</taxon>
        <taxon>Pezizomycotina</taxon>
        <taxon>Sordariomycetes</taxon>
        <taxon>Xylariomycetidae</taxon>
        <taxon>Xylariales</taxon>
        <taxon>Xylariaceae</taxon>
        <taxon>Anthostomella</taxon>
    </lineage>
</organism>
<feature type="region of interest" description="Disordered" evidence="3">
    <location>
        <begin position="103"/>
        <end position="200"/>
    </location>
</feature>
<feature type="domain" description="K Homology" evidence="4">
    <location>
        <begin position="196"/>
        <end position="267"/>
    </location>
</feature>
<feature type="compositionally biased region" description="Polar residues" evidence="3">
    <location>
        <begin position="510"/>
        <end position="522"/>
    </location>
</feature>
<feature type="domain" description="K Homology" evidence="4">
    <location>
        <begin position="412"/>
        <end position="483"/>
    </location>
</feature>
<reference evidence="5" key="1">
    <citation type="submission" date="2023-10" db="EMBL/GenBank/DDBJ databases">
        <authorList>
            <person name="Hackl T."/>
        </authorList>
    </citation>
    <scope>NUCLEOTIDE SEQUENCE</scope>
</reference>
<feature type="region of interest" description="Disordered" evidence="3">
    <location>
        <begin position="483"/>
        <end position="522"/>
    </location>
</feature>
<dbReference type="GO" id="GO:0003723">
    <property type="term" value="F:RNA binding"/>
    <property type="evidence" value="ECO:0007669"/>
    <property type="project" value="UniProtKB-UniRule"/>
</dbReference>
<dbReference type="PROSITE" id="PS50084">
    <property type="entry name" value="KH_TYPE_1"/>
    <property type="match status" value="3"/>
</dbReference>
<feature type="domain" description="K Homology" evidence="4">
    <location>
        <begin position="308"/>
        <end position="379"/>
    </location>
</feature>
<dbReference type="PANTHER" id="PTHR10288">
    <property type="entry name" value="KH DOMAIN CONTAINING RNA BINDING PROTEIN"/>
    <property type="match status" value="1"/>
</dbReference>
<dbReference type="Pfam" id="PF00013">
    <property type="entry name" value="KH_1"/>
    <property type="match status" value="3"/>
</dbReference>
<dbReference type="SMART" id="SM00322">
    <property type="entry name" value="KH"/>
    <property type="match status" value="3"/>
</dbReference>
<keyword evidence="1" id="KW-0677">Repeat</keyword>
<dbReference type="InterPro" id="IPR004087">
    <property type="entry name" value="KH_dom"/>
</dbReference>
<accession>A0AAI8VTC0</accession>
<feature type="region of interest" description="Disordered" evidence="3">
    <location>
        <begin position="279"/>
        <end position="303"/>
    </location>
</feature>
<comment type="caution">
    <text evidence="5">The sequence shown here is derived from an EMBL/GenBank/DDBJ whole genome shotgun (WGS) entry which is preliminary data.</text>
</comment>
<evidence type="ECO:0000259" key="4">
    <source>
        <dbReference type="SMART" id="SM00322"/>
    </source>
</evidence>
<dbReference type="EMBL" id="CAUWAG010000018">
    <property type="protein sequence ID" value="CAJ2510722.1"/>
    <property type="molecule type" value="Genomic_DNA"/>
</dbReference>
<dbReference type="InterPro" id="IPR036612">
    <property type="entry name" value="KH_dom_type_1_sf"/>
</dbReference>
<evidence type="ECO:0000256" key="3">
    <source>
        <dbReference type="SAM" id="MobiDB-lite"/>
    </source>
</evidence>
<feature type="region of interest" description="Disordered" evidence="3">
    <location>
        <begin position="381"/>
        <end position="417"/>
    </location>
</feature>
<dbReference type="Gene3D" id="3.30.1370.10">
    <property type="entry name" value="K Homology domain, type 1"/>
    <property type="match status" value="3"/>
</dbReference>
<dbReference type="CDD" id="cd00105">
    <property type="entry name" value="KH-I"/>
    <property type="match status" value="1"/>
</dbReference>
<evidence type="ECO:0000313" key="5">
    <source>
        <dbReference type="EMBL" id="CAJ2510722.1"/>
    </source>
</evidence>
<feature type="compositionally biased region" description="Polar residues" evidence="3">
    <location>
        <begin position="18"/>
        <end position="29"/>
    </location>
</feature>
<keyword evidence="6" id="KW-1185">Reference proteome</keyword>
<evidence type="ECO:0000256" key="2">
    <source>
        <dbReference type="PROSITE-ProRule" id="PRU00117"/>
    </source>
</evidence>
<evidence type="ECO:0000256" key="1">
    <source>
        <dbReference type="ARBA" id="ARBA00022737"/>
    </source>
</evidence>
<gene>
    <name evidence="5" type="ORF">KHLLAP_LOCUS11190</name>
</gene>
<sequence>MADHQDINSILAALAQQRAPTATPNQGQPPHQVPGYHQSPTPNAYPPTMPPANQHPSYAGNYPMPSANGSMPIDLSAIRPVNSGTVSLADAVAKAKSYAAQQGLPAYERPPPGAYPSHDPRGADARHYRSRSRSPTGRRDGIRDNFDPYRDERREDRGNHARDYGRDRSMSPGMHRGRPSGTFSPRSANGRDRGGDDNNEMIEIESSLVGLIIGRQGENLRRVESETGCRVQFISSPGDPGPFRQCKISGPRQGRAEAKAQINRIIEDSGMGAIARAGLDRTHHGGGRGPPAAAVRSPSPPPLELKEGEDCMQIMVPDRTVGLIIGRGGETIRDLQERSGCHINIVGESKSVNGLRPVNLIGPVNAAAQAKEFILEIVESDSRNGNSNDGGNKMRPQKNDYGRDSAPQGGHDKINDSIYVPSEAVGMIIGKGGETIREMQNTTGCKINVSQSSGPGESEREIGLVGSHDAIDRAKRAIEDKVDAVRQKNNGGGGGRGGRQQNNRRDWDNPNYTPQGSNNQPTAVETQAPAAANGGADPYAMYGGYQAYLALWYQALAQQQQGGGPAGEMPKPPGA</sequence>
<feature type="compositionally biased region" description="Basic and acidic residues" evidence="3">
    <location>
        <begin position="118"/>
        <end position="127"/>
    </location>
</feature>
<evidence type="ECO:0000313" key="6">
    <source>
        <dbReference type="Proteomes" id="UP001295740"/>
    </source>
</evidence>
<dbReference type="Proteomes" id="UP001295740">
    <property type="component" value="Unassembled WGS sequence"/>
</dbReference>
<dbReference type="AlphaFoldDB" id="A0AAI8VTC0"/>
<keyword evidence="2" id="KW-0694">RNA-binding</keyword>
<feature type="region of interest" description="Disordered" evidence="3">
    <location>
        <begin position="1"/>
        <end position="71"/>
    </location>
</feature>
<name>A0AAI8VTC0_9PEZI</name>
<protein>
    <submittedName>
        <fullName evidence="5">Uu.00g063470.m01.CDS01</fullName>
    </submittedName>
</protein>
<dbReference type="InterPro" id="IPR004088">
    <property type="entry name" value="KH_dom_type_1"/>
</dbReference>
<feature type="compositionally biased region" description="Basic and acidic residues" evidence="3">
    <location>
        <begin position="137"/>
        <end position="169"/>
    </location>
</feature>
<dbReference type="SUPFAM" id="SSF54791">
    <property type="entry name" value="Eukaryotic type KH-domain (KH-domain type I)"/>
    <property type="match status" value="3"/>
</dbReference>